<keyword evidence="3 6" id="KW-0812">Transmembrane</keyword>
<feature type="transmembrane region" description="Helical" evidence="6">
    <location>
        <begin position="109"/>
        <end position="127"/>
    </location>
</feature>
<dbReference type="Gene3D" id="1.20.1250.20">
    <property type="entry name" value="MFS general substrate transporter like domains"/>
    <property type="match status" value="2"/>
</dbReference>
<feature type="transmembrane region" description="Helical" evidence="6">
    <location>
        <begin position="336"/>
        <end position="355"/>
    </location>
</feature>
<organism evidence="8 9">
    <name type="scientific">Orchesella cincta</name>
    <name type="common">Springtail</name>
    <name type="synonym">Podura cincta</name>
    <dbReference type="NCBI Taxonomy" id="48709"/>
    <lineage>
        <taxon>Eukaryota</taxon>
        <taxon>Metazoa</taxon>
        <taxon>Ecdysozoa</taxon>
        <taxon>Arthropoda</taxon>
        <taxon>Hexapoda</taxon>
        <taxon>Collembola</taxon>
        <taxon>Entomobryomorpha</taxon>
        <taxon>Entomobryoidea</taxon>
        <taxon>Orchesellidae</taxon>
        <taxon>Orchesellinae</taxon>
        <taxon>Orchesella</taxon>
    </lineage>
</organism>
<feature type="transmembrane region" description="Helical" evidence="6">
    <location>
        <begin position="80"/>
        <end position="97"/>
    </location>
</feature>
<dbReference type="EMBL" id="LJIJ01000434">
    <property type="protein sequence ID" value="ODM97535.1"/>
    <property type="molecule type" value="Genomic_DNA"/>
</dbReference>
<name>A0A1D2MXX7_ORCCI</name>
<evidence type="ECO:0000256" key="3">
    <source>
        <dbReference type="ARBA" id="ARBA00022692"/>
    </source>
</evidence>
<keyword evidence="5 6" id="KW-0472">Membrane</keyword>
<protein>
    <submittedName>
        <fullName evidence="8">MFS-type transporter SLC18B1</fullName>
    </submittedName>
</protein>
<evidence type="ECO:0000313" key="9">
    <source>
        <dbReference type="Proteomes" id="UP000094527"/>
    </source>
</evidence>
<comment type="caution">
    <text evidence="8">The sequence shown here is derived from an EMBL/GenBank/DDBJ whole genome shotgun (WGS) entry which is preliminary data.</text>
</comment>
<sequence>MGFSAENMALGESDCCGESICVGTASQNPNVDKKCDRNTLTASKSSNCTCETDINENLGSSFSSKTSSIKGSKLDTATGLGFYFSIYLAALKCNIIIKARQKGATASEYGLVFGILPATVFIISPFFGAKMSSLGPIRVFIGGVFTTGFGCIIFGLLNQIEGRVPFILTSLFVRVVEAIGDAAFETASFTLIAAAFPQSIGTSMALLEVSYGIGHIVGPALGGTMYQIGGYSLPFAVIGSLLVSSSIATYFFFPGLKEINVKSETALESFEVPSQEVESSPPVVLGGFSIFRILKIPVIAIAAYSIIAAMTSVGVLSCNLEHHLEQFQLNKLQIGAVFILNGGVYAVTAPVWGWICDRTEDQKLITLAGAVFTILGFIFIGPIPYFPLDTTLPMSCIGLVLFGVGLAGILVPSFIQILKDAIANGYPDDISTYGLVSSVWTSMSAAGPVVVVLGDWVGFRWSTVFVIAGMVVLMILLAGYYAALCRLTATSQNLTRNKVDGQL</sequence>
<dbReference type="InterPro" id="IPR020846">
    <property type="entry name" value="MFS_dom"/>
</dbReference>
<feature type="transmembrane region" description="Helical" evidence="6">
    <location>
        <begin position="296"/>
        <end position="316"/>
    </location>
</feature>
<feature type="transmembrane region" description="Helical" evidence="6">
    <location>
        <begin position="231"/>
        <end position="253"/>
    </location>
</feature>
<dbReference type="InterPro" id="IPR050930">
    <property type="entry name" value="MFS_Vesicular_Transporter"/>
</dbReference>
<dbReference type="OrthoDB" id="446368at2759"/>
<dbReference type="GO" id="GO:0022857">
    <property type="term" value="F:transmembrane transporter activity"/>
    <property type="evidence" value="ECO:0007669"/>
    <property type="project" value="InterPro"/>
</dbReference>
<dbReference type="AlphaFoldDB" id="A0A1D2MXX7"/>
<feature type="transmembrane region" description="Helical" evidence="6">
    <location>
        <begin position="139"/>
        <end position="157"/>
    </location>
</feature>
<evidence type="ECO:0000313" key="8">
    <source>
        <dbReference type="EMBL" id="ODM97535.1"/>
    </source>
</evidence>
<dbReference type="Proteomes" id="UP000094527">
    <property type="component" value="Unassembled WGS sequence"/>
</dbReference>
<dbReference type="PROSITE" id="PS50850">
    <property type="entry name" value="MFS"/>
    <property type="match status" value="1"/>
</dbReference>
<dbReference type="STRING" id="48709.A0A1D2MXX7"/>
<evidence type="ECO:0000259" key="7">
    <source>
        <dbReference type="PROSITE" id="PS50850"/>
    </source>
</evidence>
<gene>
    <name evidence="8" type="ORF">Ocin01_09141</name>
</gene>
<evidence type="ECO:0000256" key="6">
    <source>
        <dbReference type="SAM" id="Phobius"/>
    </source>
</evidence>
<dbReference type="Pfam" id="PF07690">
    <property type="entry name" value="MFS_1"/>
    <property type="match status" value="1"/>
</dbReference>
<feature type="transmembrane region" description="Helical" evidence="6">
    <location>
        <begin position="430"/>
        <end position="453"/>
    </location>
</feature>
<evidence type="ECO:0000256" key="1">
    <source>
        <dbReference type="ARBA" id="ARBA00004141"/>
    </source>
</evidence>
<evidence type="ECO:0000256" key="2">
    <source>
        <dbReference type="ARBA" id="ARBA00022448"/>
    </source>
</evidence>
<dbReference type="SUPFAM" id="SSF103473">
    <property type="entry name" value="MFS general substrate transporter"/>
    <property type="match status" value="1"/>
</dbReference>
<dbReference type="GO" id="GO:0016020">
    <property type="term" value="C:membrane"/>
    <property type="evidence" value="ECO:0007669"/>
    <property type="project" value="UniProtKB-SubCell"/>
</dbReference>
<feature type="transmembrane region" description="Helical" evidence="6">
    <location>
        <begin position="392"/>
        <end position="418"/>
    </location>
</feature>
<proteinExistence type="predicted"/>
<feature type="transmembrane region" description="Helical" evidence="6">
    <location>
        <begin position="367"/>
        <end position="386"/>
    </location>
</feature>
<dbReference type="InterPro" id="IPR011701">
    <property type="entry name" value="MFS"/>
</dbReference>
<keyword evidence="2" id="KW-0813">Transport</keyword>
<evidence type="ECO:0000256" key="4">
    <source>
        <dbReference type="ARBA" id="ARBA00022989"/>
    </source>
</evidence>
<dbReference type="PANTHER" id="PTHR23506">
    <property type="entry name" value="GH10249P"/>
    <property type="match status" value="1"/>
</dbReference>
<feature type="transmembrane region" description="Helical" evidence="6">
    <location>
        <begin position="178"/>
        <end position="196"/>
    </location>
</feature>
<feature type="domain" description="Major facilitator superfamily (MFS) profile" evidence="7">
    <location>
        <begin position="73"/>
        <end position="486"/>
    </location>
</feature>
<dbReference type="OMA" id="CCGESIC"/>
<keyword evidence="4 6" id="KW-1133">Transmembrane helix</keyword>
<dbReference type="InterPro" id="IPR036259">
    <property type="entry name" value="MFS_trans_sf"/>
</dbReference>
<accession>A0A1D2MXX7</accession>
<comment type="subcellular location">
    <subcellularLocation>
        <location evidence="1">Membrane</location>
        <topology evidence="1">Multi-pass membrane protein</topology>
    </subcellularLocation>
</comment>
<dbReference type="PANTHER" id="PTHR23506:SF26">
    <property type="entry name" value="MFS-TYPE TRANSPORTER SLC18B1"/>
    <property type="match status" value="1"/>
</dbReference>
<feature type="transmembrane region" description="Helical" evidence="6">
    <location>
        <begin position="459"/>
        <end position="483"/>
    </location>
</feature>
<keyword evidence="9" id="KW-1185">Reference proteome</keyword>
<evidence type="ECO:0000256" key="5">
    <source>
        <dbReference type="ARBA" id="ARBA00023136"/>
    </source>
</evidence>
<reference evidence="8 9" key="1">
    <citation type="journal article" date="2016" name="Genome Biol. Evol.">
        <title>Gene Family Evolution Reflects Adaptation to Soil Environmental Stressors in the Genome of the Collembolan Orchesella cincta.</title>
        <authorList>
            <person name="Faddeeva-Vakhrusheva A."/>
            <person name="Derks M.F."/>
            <person name="Anvar S.Y."/>
            <person name="Agamennone V."/>
            <person name="Suring W."/>
            <person name="Smit S."/>
            <person name="van Straalen N.M."/>
            <person name="Roelofs D."/>
        </authorList>
    </citation>
    <scope>NUCLEOTIDE SEQUENCE [LARGE SCALE GENOMIC DNA]</scope>
    <source>
        <tissue evidence="8">Mixed pool</tissue>
    </source>
</reference>